<reference evidence="1 2" key="1">
    <citation type="journal article" date="2015" name="Stand. Genomic Sci.">
        <title>Genomic information of the arsenic-resistant bacterium Lysobacter arseniciresistens type strain ZS79(T) and comparison of Lysobacter draft genomes.</title>
        <authorList>
            <person name="Liu L."/>
            <person name="Zhang S."/>
            <person name="Luo M."/>
            <person name="Wang G."/>
        </authorList>
    </citation>
    <scope>NUCLEOTIDE SEQUENCE [LARGE SCALE GENOMIC DNA]</scope>
    <source>
        <strain evidence="1 2">ZS79</strain>
    </source>
</reference>
<dbReference type="STRING" id="913325.N799_01090"/>
<dbReference type="EMBL" id="AVPT01000001">
    <property type="protein sequence ID" value="KGM57790.1"/>
    <property type="molecule type" value="Genomic_DNA"/>
</dbReference>
<comment type="caution">
    <text evidence="1">The sequence shown here is derived from an EMBL/GenBank/DDBJ whole genome shotgun (WGS) entry which is preliminary data.</text>
</comment>
<accession>A0A0A0F5M2</accession>
<dbReference type="OrthoDB" id="7605608at2"/>
<dbReference type="Proteomes" id="UP000029989">
    <property type="component" value="Unassembled WGS sequence"/>
</dbReference>
<evidence type="ECO:0000313" key="2">
    <source>
        <dbReference type="Proteomes" id="UP000029989"/>
    </source>
</evidence>
<organism evidence="1 2">
    <name type="scientific">Lysobacter arseniciresistens ZS79</name>
    <dbReference type="NCBI Taxonomy" id="913325"/>
    <lineage>
        <taxon>Bacteria</taxon>
        <taxon>Pseudomonadati</taxon>
        <taxon>Pseudomonadota</taxon>
        <taxon>Gammaproteobacteria</taxon>
        <taxon>Lysobacterales</taxon>
        <taxon>Lysobacteraceae</taxon>
        <taxon>Novilysobacter</taxon>
    </lineage>
</organism>
<dbReference type="RefSeq" id="WP_036206484.1">
    <property type="nucleotide sequence ID" value="NZ_AVPT01000001.1"/>
</dbReference>
<keyword evidence="2" id="KW-1185">Reference proteome</keyword>
<evidence type="ECO:0000313" key="1">
    <source>
        <dbReference type="EMBL" id="KGM57790.1"/>
    </source>
</evidence>
<sequence>MSLEYADRFSLHPGTWRSWQMFPGYFGERMTPYFSPIHIRRVEPLKSGKSLLRLSFFNACYEEGVQDFALELKVLKRATNYLLADLPYDRERSAVIGHIEFSWLERFCPELLRAHPPVSHSSVSLYLDSVFAAR</sequence>
<gene>
    <name evidence="1" type="ORF">N799_01090</name>
</gene>
<proteinExistence type="predicted"/>
<name>A0A0A0F5M2_9GAMM</name>
<dbReference type="AlphaFoldDB" id="A0A0A0F5M2"/>
<protein>
    <submittedName>
        <fullName evidence="1">Uncharacterized protein</fullName>
    </submittedName>
</protein>